<organism evidence="2 3">
    <name type="scientific">Hoylesella saccharolytica F0055</name>
    <dbReference type="NCBI Taxonomy" id="1127699"/>
    <lineage>
        <taxon>Bacteria</taxon>
        <taxon>Pseudomonadati</taxon>
        <taxon>Bacteroidota</taxon>
        <taxon>Bacteroidia</taxon>
        <taxon>Bacteroidales</taxon>
        <taxon>Prevotellaceae</taxon>
        <taxon>Hoylesella</taxon>
    </lineage>
</organism>
<dbReference type="STRING" id="1127699.HMPREF9151_01733"/>
<dbReference type="InterPro" id="IPR029464">
    <property type="entry name" value="HSDR_N"/>
</dbReference>
<protein>
    <submittedName>
        <fullName evidence="2">Type I restriction enzyme HsdR protein</fullName>
    </submittedName>
</protein>
<evidence type="ECO:0000313" key="3">
    <source>
        <dbReference type="Proteomes" id="UP000010433"/>
    </source>
</evidence>
<comment type="caution">
    <text evidence="2">The sequence shown here is derived from an EMBL/GenBank/DDBJ whole genome shotgun (WGS) entry which is preliminary data.</text>
</comment>
<dbReference type="RefSeq" id="WP_009163037.1">
    <property type="nucleotide sequence ID" value="NZ_KB291003.1"/>
</dbReference>
<dbReference type="HOGENOM" id="CLU_115841_1_0_10"/>
<accession>L1N8K4</accession>
<dbReference type="EMBL" id="AMEP01000101">
    <property type="protein sequence ID" value="EKX99536.1"/>
    <property type="molecule type" value="Genomic_DNA"/>
</dbReference>
<dbReference type="OrthoDB" id="9790377at2"/>
<dbReference type="PATRIC" id="fig|1127699.3.peg.1601"/>
<reference evidence="2 3" key="1">
    <citation type="submission" date="2012-05" db="EMBL/GenBank/DDBJ databases">
        <authorList>
            <person name="Weinstock G."/>
            <person name="Sodergren E."/>
            <person name="Lobos E.A."/>
            <person name="Fulton L."/>
            <person name="Fulton R."/>
            <person name="Courtney L."/>
            <person name="Fronick C."/>
            <person name="O'Laughlin M."/>
            <person name="Godfrey J."/>
            <person name="Wilson R.M."/>
            <person name="Miner T."/>
            <person name="Farmer C."/>
            <person name="Delehaunty K."/>
            <person name="Cordes M."/>
            <person name="Minx P."/>
            <person name="Tomlinson C."/>
            <person name="Chen J."/>
            <person name="Wollam A."/>
            <person name="Pepin K.H."/>
            <person name="Bhonagiri V."/>
            <person name="Zhang X."/>
            <person name="Suruliraj S."/>
            <person name="Warren W."/>
            <person name="Mitreva M."/>
            <person name="Mardis E.R."/>
            <person name="Wilson R.K."/>
        </authorList>
    </citation>
    <scope>NUCLEOTIDE SEQUENCE [LARGE SCALE GENOMIC DNA]</scope>
    <source>
        <strain evidence="2 3">F0055</strain>
    </source>
</reference>
<keyword evidence="3" id="KW-1185">Reference proteome</keyword>
<dbReference type="Proteomes" id="UP000010433">
    <property type="component" value="Unassembled WGS sequence"/>
</dbReference>
<feature type="domain" description="Type I restriction enzyme R protein N-terminal" evidence="1">
    <location>
        <begin position="35"/>
        <end position="144"/>
    </location>
</feature>
<evidence type="ECO:0000313" key="2">
    <source>
        <dbReference type="EMBL" id="EKX99536.1"/>
    </source>
</evidence>
<sequence length="162" mass="18812">MYQLNLPSYQIKISGTQTHPTIFDILRGKYVSLTPEEWVRQHFIHFLISQKGYPKMLLANEVSLSIGNKNLRADSVLYDNELRPRMIIEYKAPTIPLSQKVFDQITVYNMLLHVDYLIVSNGLQHVCCKMDYRNNSYSFLEEIPNYTVIKASLESSFSQGDK</sequence>
<dbReference type="Pfam" id="PF13588">
    <property type="entry name" value="HSDR_N_2"/>
    <property type="match status" value="1"/>
</dbReference>
<evidence type="ECO:0000259" key="1">
    <source>
        <dbReference type="Pfam" id="PF13588"/>
    </source>
</evidence>
<proteinExistence type="predicted"/>
<gene>
    <name evidence="2" type="ORF">HMPREF9151_01733</name>
</gene>
<dbReference type="AlphaFoldDB" id="L1N8K4"/>
<name>L1N8K4_9BACT</name>